<evidence type="ECO:0000256" key="7">
    <source>
        <dbReference type="PIRSR" id="PIRSR002854-1"/>
    </source>
</evidence>
<dbReference type="PANTHER" id="PTHR30429:SF0">
    <property type="entry name" value="METHIONINE-BINDING LIPOPROTEIN METQ"/>
    <property type="match status" value="1"/>
</dbReference>
<evidence type="ECO:0000256" key="1">
    <source>
        <dbReference type="ARBA" id="ARBA00004635"/>
    </source>
</evidence>
<dbReference type="InterPro" id="IPR004872">
    <property type="entry name" value="Lipoprotein_NlpA"/>
</dbReference>
<dbReference type="Proteomes" id="UP000028542">
    <property type="component" value="Unassembled WGS sequence"/>
</dbReference>
<organism evidence="8 9">
    <name type="scientific">Clostridium sulfidigenes</name>
    <dbReference type="NCBI Taxonomy" id="318464"/>
    <lineage>
        <taxon>Bacteria</taxon>
        <taxon>Bacillati</taxon>
        <taxon>Bacillota</taxon>
        <taxon>Clostridia</taxon>
        <taxon>Eubacteriales</taxon>
        <taxon>Clostridiaceae</taxon>
        <taxon>Clostridium</taxon>
    </lineage>
</organism>
<dbReference type="PROSITE" id="PS51257">
    <property type="entry name" value="PROKAR_LIPOPROTEIN"/>
    <property type="match status" value="1"/>
</dbReference>
<evidence type="ECO:0000256" key="5">
    <source>
        <dbReference type="ARBA" id="ARBA00023288"/>
    </source>
</evidence>
<dbReference type="PANTHER" id="PTHR30429">
    <property type="entry name" value="D-METHIONINE-BINDING LIPOPROTEIN METQ"/>
    <property type="match status" value="1"/>
</dbReference>
<dbReference type="EMBL" id="JPMD01000001">
    <property type="protein sequence ID" value="KEZ88880.1"/>
    <property type="molecule type" value="Genomic_DNA"/>
</dbReference>
<evidence type="ECO:0000256" key="4">
    <source>
        <dbReference type="ARBA" id="ARBA00023139"/>
    </source>
</evidence>
<evidence type="ECO:0000256" key="3">
    <source>
        <dbReference type="ARBA" id="ARBA00023136"/>
    </source>
</evidence>
<protein>
    <recommendedName>
        <fullName evidence="6">Lipoprotein</fullName>
    </recommendedName>
</protein>
<dbReference type="STRING" id="318464.IO99_01600"/>
<keyword evidence="3" id="KW-0472">Membrane</keyword>
<evidence type="ECO:0000256" key="2">
    <source>
        <dbReference type="ARBA" id="ARBA00022729"/>
    </source>
</evidence>
<keyword evidence="2" id="KW-0732">Signal</keyword>
<dbReference type="SUPFAM" id="SSF53850">
    <property type="entry name" value="Periplasmic binding protein-like II"/>
    <property type="match status" value="1"/>
</dbReference>
<feature type="lipid moiety-binding region" description="S-diacylglycerol cysteine" evidence="7">
    <location>
        <position position="24"/>
    </location>
</feature>
<keyword evidence="4" id="KW-0564">Palmitate</keyword>
<dbReference type="Gene3D" id="3.40.190.10">
    <property type="entry name" value="Periplasmic binding protein-like II"/>
    <property type="match status" value="2"/>
</dbReference>
<dbReference type="PIRSF" id="PIRSF002854">
    <property type="entry name" value="MetQ"/>
    <property type="match status" value="1"/>
</dbReference>
<comment type="caution">
    <text evidence="8">The sequence shown here is derived from an EMBL/GenBank/DDBJ whole genome shotgun (WGS) entry which is preliminary data.</text>
</comment>
<dbReference type="RefSeq" id="WP_035129346.1">
    <property type="nucleotide sequence ID" value="NZ_JPMD01000001.1"/>
</dbReference>
<keyword evidence="9" id="KW-1185">Reference proteome</keyword>
<dbReference type="eggNOG" id="COG1464">
    <property type="taxonomic scope" value="Bacteria"/>
</dbReference>
<name>A0A084JIU6_9CLOT</name>
<dbReference type="CDD" id="cd13597">
    <property type="entry name" value="PBP2_lipoprotein_Tp32"/>
    <property type="match status" value="1"/>
</dbReference>
<evidence type="ECO:0000313" key="8">
    <source>
        <dbReference type="EMBL" id="KEZ88880.1"/>
    </source>
</evidence>
<evidence type="ECO:0000256" key="6">
    <source>
        <dbReference type="PIRNR" id="PIRNR002854"/>
    </source>
</evidence>
<comment type="subcellular location">
    <subcellularLocation>
        <location evidence="1">Membrane</location>
        <topology evidence="1">Lipid-anchor</topology>
    </subcellularLocation>
</comment>
<gene>
    <name evidence="8" type="ORF">IO99_01600</name>
</gene>
<comment type="similarity">
    <text evidence="6">Belongs to the nlpA lipoprotein family.</text>
</comment>
<reference evidence="8 9" key="1">
    <citation type="submission" date="2014-07" db="EMBL/GenBank/DDBJ databases">
        <title>Draft genome of Clostridium sulfidigenes 113A isolated from sediments associated with methane hydrate from Krishna Godavari basin.</title>
        <authorList>
            <person name="Honkalas V.S."/>
            <person name="Dabir A.P."/>
            <person name="Arora P."/>
            <person name="Dhakephalkar P.K."/>
        </authorList>
    </citation>
    <scope>NUCLEOTIDE SEQUENCE [LARGE SCALE GENOMIC DNA]</scope>
    <source>
        <strain evidence="8 9">113A</strain>
    </source>
</reference>
<keyword evidence="5 6" id="KW-0449">Lipoprotein</keyword>
<dbReference type="GO" id="GO:0016020">
    <property type="term" value="C:membrane"/>
    <property type="evidence" value="ECO:0007669"/>
    <property type="project" value="UniProtKB-SubCell"/>
</dbReference>
<evidence type="ECO:0000313" key="9">
    <source>
        <dbReference type="Proteomes" id="UP000028542"/>
    </source>
</evidence>
<dbReference type="AlphaFoldDB" id="A0A084JIU6"/>
<dbReference type="Pfam" id="PF03180">
    <property type="entry name" value="Lipoprotein_9"/>
    <property type="match status" value="1"/>
</dbReference>
<accession>A0A084JIU6</accession>
<proteinExistence type="inferred from homology"/>
<sequence length="275" mass="29772">MKKSVKKLLSLTLTLTLGVTLVGCGSKGKAGSEAKGEDKVIAIGVSPEPHKAIVENAIKPLLENQGYKVEVVEFSDYVLPNTALEEGEIDANYFQHVPFLEATVKEKSYDLSYTTKVHLEPMGVYSEKLDDMGDIKDGAEIAIPNDPSNGARALKLLAKNGVIEISDGDLVTAKDITSNPKNIKITELDAEQLPRVLKDVELAVINTNYALEGGLNPLKDALAIEGTDSPYANIIAVRTEDKEKDKIKALTKAATSEEVRKYIEDNYKGAIVPGF</sequence>